<name>D1YZS3_METPS</name>
<dbReference type="OrthoDB" id="15347at2157"/>
<evidence type="ECO:0000313" key="3">
    <source>
        <dbReference type="Proteomes" id="UP000001882"/>
    </source>
</evidence>
<feature type="transmembrane region" description="Helical" evidence="1">
    <location>
        <begin position="270"/>
        <end position="292"/>
    </location>
</feature>
<keyword evidence="1" id="KW-1133">Transmembrane helix</keyword>
<keyword evidence="3" id="KW-1185">Reference proteome</keyword>
<feature type="transmembrane region" description="Helical" evidence="1">
    <location>
        <begin position="210"/>
        <end position="234"/>
    </location>
</feature>
<evidence type="ECO:0000313" key="2">
    <source>
        <dbReference type="EMBL" id="BAI61945.1"/>
    </source>
</evidence>
<evidence type="ECO:0000256" key="1">
    <source>
        <dbReference type="SAM" id="Phobius"/>
    </source>
</evidence>
<reference evidence="3" key="3">
    <citation type="journal article" date="2011" name="PLoS ONE">
        <title>Genome sequence of a mesophilic hydrogenotrophic methanogen Methanocella paludicola, the first cultivated representative of the order Methanocellales.</title>
        <authorList>
            <person name="Sakai S."/>
            <person name="Takaki Y."/>
            <person name="Shimamura S."/>
            <person name="Sekine M."/>
            <person name="Tajima T."/>
            <person name="Kosugi H."/>
            <person name="Ichikawa N."/>
            <person name="Tasumi E."/>
            <person name="Hiraki A.T."/>
            <person name="Shimizu A."/>
            <person name="Kato Y."/>
            <person name="Nishiko R."/>
            <person name="Mori K."/>
            <person name="Fujita N."/>
            <person name="Imachi H."/>
            <person name="Takai K."/>
        </authorList>
    </citation>
    <scope>NUCLEOTIDE SEQUENCE [LARGE SCALE GENOMIC DNA]</scope>
    <source>
        <strain evidence="3">DSM 17711 / JCM 13418 / NBRC 101707 / SANAE</strain>
    </source>
</reference>
<feature type="transmembrane region" description="Helical" evidence="1">
    <location>
        <begin position="113"/>
        <end position="142"/>
    </location>
</feature>
<dbReference type="eggNOG" id="arCOG03825">
    <property type="taxonomic scope" value="Archaea"/>
</dbReference>
<feature type="transmembrane region" description="Helical" evidence="1">
    <location>
        <begin position="163"/>
        <end position="190"/>
    </location>
</feature>
<dbReference type="Proteomes" id="UP000001882">
    <property type="component" value="Chromosome"/>
</dbReference>
<dbReference type="KEGG" id="mpd:MCP_1873"/>
<proteinExistence type="predicted"/>
<keyword evidence="1" id="KW-0812">Transmembrane</keyword>
<dbReference type="EMBL" id="AP011532">
    <property type="protein sequence ID" value="BAI61945.1"/>
    <property type="molecule type" value="Genomic_DNA"/>
</dbReference>
<gene>
    <name evidence="2" type="ordered locus">MCP_1873</name>
</gene>
<dbReference type="GeneID" id="8681758"/>
<dbReference type="RefSeq" id="WP_012900622.1">
    <property type="nucleotide sequence ID" value="NC_013665.1"/>
</dbReference>
<feature type="transmembrane region" description="Helical" evidence="1">
    <location>
        <begin position="246"/>
        <end position="264"/>
    </location>
</feature>
<accession>D1YZS3</accession>
<keyword evidence="1" id="KW-0472">Membrane</keyword>
<dbReference type="AlphaFoldDB" id="D1YZS3"/>
<dbReference type="InParanoid" id="D1YZS3"/>
<reference evidence="2 3" key="1">
    <citation type="journal article" date="2007" name="Appl. Environ. Microbiol.">
        <title>Isolation of key methanogens for global methane emission from rice paddy fields: a novel isolate affiliated with the clone cluster rice cluster I.</title>
        <authorList>
            <person name="Sakai S."/>
            <person name="Imachi H."/>
            <person name="Sekiguchi Y."/>
            <person name="Ohashi A."/>
            <person name="Harada H."/>
            <person name="Kamagata Y."/>
        </authorList>
    </citation>
    <scope>NUCLEOTIDE SEQUENCE [LARGE SCALE GENOMIC DNA]</scope>
    <source>
        <strain evidence="3">DSM 17711 / JCM 13418 / NBRC 101707 / SANAE</strain>
    </source>
</reference>
<sequence>MYERLIDEYVGKVTKDMGAKQRDEVGNELKAHIYDSAEAITAKRGAGVDEAAVQEVLSKMMAPEKLAAMYPSKETFLRKSGVWKAVQALAGIAVAFLLLAAIIYAVAPEAAGISVGVILSVVSALALAIVALVAIFFLIYLYESRLKLTYEARLCRLVKSLEYPASPLEVGIVIALSVFGLIFILLLWPYVPFLADFGTGRLVPLFSPAFATFVPYYVLWLVAEIAVQLLYLALRQKWVPSLAETGLSLASALLTLWVLQAFPFNLELSVTIQAGIKVLLALCILGTLIDAAQKLWQTARFFIYGDFRNTPVD</sequence>
<organism evidence="2 3">
    <name type="scientific">Methanocella paludicola (strain DSM 17711 / JCM 13418 / NBRC 101707 / SANAE)</name>
    <dbReference type="NCBI Taxonomy" id="304371"/>
    <lineage>
        <taxon>Archaea</taxon>
        <taxon>Methanobacteriati</taxon>
        <taxon>Methanobacteriota</taxon>
        <taxon>Stenosarchaea group</taxon>
        <taxon>Methanomicrobia</taxon>
        <taxon>Methanocellales</taxon>
        <taxon>Methanocellaceae</taxon>
        <taxon>Methanocella</taxon>
    </lineage>
</organism>
<reference evidence="2 3" key="2">
    <citation type="journal article" date="2008" name="Int. J. Syst. Evol. Microbiol.">
        <title>Methanocella paludicola gen. nov., sp. nov., a methane-producing archaeon, the first isolate of the lineage 'Rice Cluster I', and proposal of the new archaeal order Methanocellales ord. nov.</title>
        <authorList>
            <person name="Sakai S."/>
            <person name="Imachi H."/>
            <person name="Hanada S."/>
            <person name="Ohashi A."/>
            <person name="Harada H."/>
            <person name="Kamagata Y."/>
        </authorList>
    </citation>
    <scope>NUCLEOTIDE SEQUENCE [LARGE SCALE GENOMIC DNA]</scope>
    <source>
        <strain evidence="3">DSM 17711 / JCM 13418 / NBRC 101707 / SANAE</strain>
    </source>
</reference>
<protein>
    <submittedName>
        <fullName evidence="2">Uncharacterized protein</fullName>
    </submittedName>
</protein>
<dbReference type="STRING" id="304371.MCP_1873"/>
<feature type="transmembrane region" description="Helical" evidence="1">
    <location>
        <begin position="88"/>
        <end position="107"/>
    </location>
</feature>